<accession>A0A9R1VTT9</accession>
<dbReference type="Proteomes" id="UP000235145">
    <property type="component" value="Unassembled WGS sequence"/>
</dbReference>
<organism evidence="1 2">
    <name type="scientific">Lactuca sativa</name>
    <name type="common">Garden lettuce</name>
    <dbReference type="NCBI Taxonomy" id="4236"/>
    <lineage>
        <taxon>Eukaryota</taxon>
        <taxon>Viridiplantae</taxon>
        <taxon>Streptophyta</taxon>
        <taxon>Embryophyta</taxon>
        <taxon>Tracheophyta</taxon>
        <taxon>Spermatophyta</taxon>
        <taxon>Magnoliopsida</taxon>
        <taxon>eudicotyledons</taxon>
        <taxon>Gunneridae</taxon>
        <taxon>Pentapetalae</taxon>
        <taxon>asterids</taxon>
        <taxon>campanulids</taxon>
        <taxon>Asterales</taxon>
        <taxon>Asteraceae</taxon>
        <taxon>Cichorioideae</taxon>
        <taxon>Cichorieae</taxon>
        <taxon>Lactucinae</taxon>
        <taxon>Lactuca</taxon>
    </lineage>
</organism>
<gene>
    <name evidence="1" type="ORF">LSAT_V11C400178920</name>
</gene>
<proteinExistence type="predicted"/>
<sequence length="119" mass="13647">MFPFVPLSCFVSMDDLTNVFNMSHHQLSNEDVVRVSLIYMLEQGFLGKYLRQPVTNEHIAVVSNLQEFNRFGSSRHFPTVLFLVPIYRVLSLEQFDTLGCGVCMHPIVNVFSVLLMYAV</sequence>
<reference evidence="1 2" key="1">
    <citation type="journal article" date="2017" name="Nat. Commun.">
        <title>Genome assembly with in vitro proximity ligation data and whole-genome triplication in lettuce.</title>
        <authorList>
            <person name="Reyes-Chin-Wo S."/>
            <person name="Wang Z."/>
            <person name="Yang X."/>
            <person name="Kozik A."/>
            <person name="Arikit S."/>
            <person name="Song C."/>
            <person name="Xia L."/>
            <person name="Froenicke L."/>
            <person name="Lavelle D.O."/>
            <person name="Truco M.J."/>
            <person name="Xia R."/>
            <person name="Zhu S."/>
            <person name="Xu C."/>
            <person name="Xu H."/>
            <person name="Xu X."/>
            <person name="Cox K."/>
            <person name="Korf I."/>
            <person name="Meyers B.C."/>
            <person name="Michelmore R.W."/>
        </authorList>
    </citation>
    <scope>NUCLEOTIDE SEQUENCE [LARGE SCALE GENOMIC DNA]</scope>
    <source>
        <strain evidence="2">cv. Salinas</strain>
        <tissue evidence="1">Seedlings</tissue>
    </source>
</reference>
<name>A0A9R1VTT9_LACSA</name>
<evidence type="ECO:0000313" key="1">
    <source>
        <dbReference type="EMBL" id="KAJ0210735.1"/>
    </source>
</evidence>
<protein>
    <submittedName>
        <fullName evidence="1">Uncharacterized protein</fullName>
    </submittedName>
</protein>
<evidence type="ECO:0000313" key="2">
    <source>
        <dbReference type="Proteomes" id="UP000235145"/>
    </source>
</evidence>
<dbReference type="AlphaFoldDB" id="A0A9R1VTT9"/>
<dbReference type="EMBL" id="NBSK02000004">
    <property type="protein sequence ID" value="KAJ0210735.1"/>
    <property type="molecule type" value="Genomic_DNA"/>
</dbReference>
<comment type="caution">
    <text evidence="1">The sequence shown here is derived from an EMBL/GenBank/DDBJ whole genome shotgun (WGS) entry which is preliminary data.</text>
</comment>
<keyword evidence="2" id="KW-1185">Reference proteome</keyword>